<dbReference type="Gene3D" id="2.40.50.40">
    <property type="match status" value="2"/>
</dbReference>
<dbReference type="InterPro" id="IPR027417">
    <property type="entry name" value="P-loop_NTPase"/>
</dbReference>
<feature type="compositionally biased region" description="Basic residues" evidence="7">
    <location>
        <begin position="1"/>
        <end position="11"/>
    </location>
</feature>
<feature type="compositionally biased region" description="Polar residues" evidence="7">
    <location>
        <begin position="1149"/>
        <end position="1169"/>
    </location>
</feature>
<feature type="region of interest" description="Disordered" evidence="7">
    <location>
        <begin position="1"/>
        <end position="71"/>
    </location>
</feature>
<dbReference type="SMART" id="SM00298">
    <property type="entry name" value="CHROMO"/>
    <property type="match status" value="2"/>
</dbReference>
<dbReference type="GO" id="GO:0005634">
    <property type="term" value="C:nucleus"/>
    <property type="evidence" value="ECO:0007669"/>
    <property type="project" value="UniProtKB-SubCell"/>
</dbReference>
<sequence length="1562" mass="180222">MKRKKQTRPKKAVVYTDSSSSEMEEEEVPDDFGDTSTSSNSSSDNSDLEDKEQGDNVDESNENFPIDVQQKPQKEIPLIQEILGVKETDDSNDYSENESSDNRLYYVKWTGKSYIHCKYLPKSEIESISGGSVALRKYQNKVKRNGLSQSLSIPSLMTLDSFEVSANWYEVDRIIGDTLMYDDNNSNEYHPENINDNSHSINNENIHEDFNENENQNENENEIQKNEKGEMKQKYYVKWKGQGYEECTWELKEDIPDNYAIQKYEARKNLFNSTKISDNKRNVDPKSFEKLSDPLSDKEGNTLRDYQVDGFNWLRFCWYNGNNSILADEMGLGKTLQVVSALHDIYINHNIHGPFLVIAPLSTLPHWKNEFERWTKMNAIIYHGISNAKEIIQHYEMFEYDENGNRDMSKVKFDIVITNYETFMSDFDMFNSIEWHYLVLDEGHRLKNHTGKCYNLLKQITYEHCTLLTGTPVQNNVEELWSLLHFLHPDRFRDLSSFMERFGVIEDAEKIKQLQDVIKPYILRRKKSDVDTSIAEKEETIIEVELTRAQKTYYRALVSDNASTLLQQITGGALPSLLNLMMQLRKVCNHPFLLKGAEQQIEEQTAQKLNKPKTDEEVMLRSIVDSSGKLILIDKLLPKLREGGHKVLIFSQMVKVLDILEDYLRLIDIKPERIDGSVPENERQNAIERFATDPNAFVFLLCTRAGGVGINLTAADTVIIFDSDWNPQNDIQAESRCHRIGQKSKVKVYRLVTRGTYEFEMLNRASKKLGLDHAILDGGDINNKQNPMAANEIEKLLRSGFYNITDDDEEIDKFCSADIDQILDSRSMSFKREITGTDSKFSKAAFVAEQDHLDIDSKDFWATVLPQIQTVKNDVLPERKCKQKPLKFNDNDGDDSNSKKRRRNYVGNPTPRGVAAKIMHDGYKGSSIEKALILYAANEETLAPEDVEILKRILGVDSLTEKSDEVLKAEKRFSPSLEEFTDKKVTLLKRTFFFYQLNQVMTYIQGPIENWPKTESCASPLADYALMYGILTNGLGQQNRVMEGITFDAVLPQLSDKMIQRIGHTIIMSFINDAGTIEHFPKKYSEPNVWREEHSELFNRKNLTNEEFQTLFQTLTLTGFVEKGETPKVNYFKYVKPDENSSEAKTDENQANDQTEDQSQNQPLNQCQSEIKKETENIETKKEIKIENVKIENKDENTTDQNVENESSNTEDNIDWDLIRRYSGLDCVSVDAIAEQGTILLKLSRDDLEKDEQESVCERLGTFGNKSWISRMKSTIRDIHKIRNFMRRITDADREKAEKMRQWDSAPAWWGSEHDLALIQAIADFGLIYVTLILSDPDRPFFKYIVETSYEDFTKASEAEIVKSRPQKPRDAGEFSFLYNDKSRLLRANVVIQYIDSQIEKRRRFETIENNVSDEAPIELNTITELPSLPLELSPQVTLLDLGTFLSSTDSYPVGYRVSRSYFSLKNPLDKTWYEAWTKVNDEGMFRYVVKHMSDPVTEFEAHTSSGVWEDVIREIQNVRGKLGMTKRKFTSVSGPFMYGFSTQMVTNCFKLMKKQAEEEGK</sequence>
<dbReference type="SUPFAM" id="SSF54160">
    <property type="entry name" value="Chromo domain-like"/>
    <property type="match status" value="2"/>
</dbReference>
<evidence type="ECO:0000313" key="12">
    <source>
        <dbReference type="Proteomes" id="UP000179807"/>
    </source>
</evidence>
<dbReference type="SUPFAM" id="SSF52540">
    <property type="entry name" value="P-loop containing nucleoside triphosphate hydrolases"/>
    <property type="match status" value="2"/>
</dbReference>
<dbReference type="InterPro" id="IPR000330">
    <property type="entry name" value="SNF2_N"/>
</dbReference>
<comment type="subcellular location">
    <subcellularLocation>
        <location evidence="1">Nucleus</location>
    </subcellularLocation>
</comment>
<dbReference type="Pfam" id="PF00176">
    <property type="entry name" value="SNF2-rel_dom"/>
    <property type="match status" value="1"/>
</dbReference>
<dbReference type="GO" id="GO:0016887">
    <property type="term" value="F:ATP hydrolysis activity"/>
    <property type="evidence" value="ECO:0007669"/>
    <property type="project" value="TreeGrafter"/>
</dbReference>
<evidence type="ECO:0000256" key="1">
    <source>
        <dbReference type="ARBA" id="ARBA00004123"/>
    </source>
</evidence>
<dbReference type="InterPro" id="IPR049730">
    <property type="entry name" value="SNF2/RAD54-like_C"/>
</dbReference>
<dbReference type="PROSITE" id="PS51542">
    <property type="entry name" value="FYRN"/>
    <property type="match status" value="1"/>
</dbReference>
<evidence type="ECO:0000259" key="10">
    <source>
        <dbReference type="PROSITE" id="PS51194"/>
    </source>
</evidence>
<dbReference type="PANTHER" id="PTHR45623:SF11">
    <property type="entry name" value="KISMET, ISOFORM C"/>
    <property type="match status" value="1"/>
</dbReference>
<dbReference type="InterPro" id="IPR000953">
    <property type="entry name" value="Chromo/chromo_shadow_dom"/>
</dbReference>
<dbReference type="GO" id="GO:0140658">
    <property type="term" value="F:ATP-dependent chromatin remodeler activity"/>
    <property type="evidence" value="ECO:0007669"/>
    <property type="project" value="TreeGrafter"/>
</dbReference>
<dbReference type="PROSITE" id="PS50013">
    <property type="entry name" value="CHROMO_2"/>
    <property type="match status" value="1"/>
</dbReference>
<dbReference type="Proteomes" id="UP000179807">
    <property type="component" value="Unassembled WGS sequence"/>
</dbReference>
<feature type="compositionally biased region" description="Acidic residues" evidence="7">
    <location>
        <begin position="46"/>
        <end position="61"/>
    </location>
</feature>
<dbReference type="OrthoDB" id="5857104at2759"/>
<dbReference type="GO" id="GO:0005524">
    <property type="term" value="F:ATP binding"/>
    <property type="evidence" value="ECO:0007669"/>
    <property type="project" value="UniProtKB-KW"/>
</dbReference>
<dbReference type="VEuPathDB" id="TrichDB:TRFO_41587"/>
<dbReference type="SMART" id="SM00487">
    <property type="entry name" value="DEXDc"/>
    <property type="match status" value="1"/>
</dbReference>
<dbReference type="InterPro" id="IPR003888">
    <property type="entry name" value="FYrich_N"/>
</dbReference>
<dbReference type="Gene3D" id="3.40.50.10810">
    <property type="entry name" value="Tandem AAA-ATPase domain"/>
    <property type="match status" value="1"/>
</dbReference>
<dbReference type="CDD" id="cd18793">
    <property type="entry name" value="SF2_C_SNF"/>
    <property type="match status" value="1"/>
</dbReference>
<dbReference type="GO" id="GO:0003682">
    <property type="term" value="F:chromatin binding"/>
    <property type="evidence" value="ECO:0007669"/>
    <property type="project" value="TreeGrafter"/>
</dbReference>
<proteinExistence type="predicted"/>
<accession>A0A1J4L024</accession>
<comment type="caution">
    <text evidence="11">The sequence shown here is derived from an EMBL/GenBank/DDBJ whole genome shotgun (WGS) entry which is preliminary data.</text>
</comment>
<dbReference type="PANTHER" id="PTHR45623">
    <property type="entry name" value="CHROMODOMAIN-HELICASE-DNA-BINDING PROTEIN 3-RELATED-RELATED"/>
    <property type="match status" value="1"/>
</dbReference>
<keyword evidence="3" id="KW-0547">Nucleotide-binding</keyword>
<dbReference type="SMART" id="SM00490">
    <property type="entry name" value="HELICc"/>
    <property type="match status" value="1"/>
</dbReference>
<dbReference type="InterPro" id="IPR001650">
    <property type="entry name" value="Helicase_C-like"/>
</dbReference>
<feature type="region of interest" description="Disordered" evidence="7">
    <location>
        <begin position="1139"/>
        <end position="1174"/>
    </location>
</feature>
<dbReference type="RefSeq" id="XP_068369898.1">
    <property type="nucleotide sequence ID" value="XM_068513864.1"/>
</dbReference>
<name>A0A1J4L024_9EUKA</name>
<keyword evidence="2" id="KW-0677">Repeat</keyword>
<dbReference type="PROSITE" id="PS51194">
    <property type="entry name" value="HELICASE_CTER"/>
    <property type="match status" value="1"/>
</dbReference>
<feature type="domain" description="Chromo" evidence="8">
    <location>
        <begin position="169"/>
        <end position="276"/>
    </location>
</feature>
<organism evidence="11 12">
    <name type="scientific">Tritrichomonas foetus</name>
    <dbReference type="NCBI Taxonomy" id="1144522"/>
    <lineage>
        <taxon>Eukaryota</taxon>
        <taxon>Metamonada</taxon>
        <taxon>Parabasalia</taxon>
        <taxon>Tritrichomonadida</taxon>
        <taxon>Tritrichomonadidae</taxon>
        <taxon>Tritrichomonas</taxon>
    </lineage>
</organism>
<feature type="compositionally biased region" description="Acidic residues" evidence="7">
    <location>
        <begin position="22"/>
        <end position="33"/>
    </location>
</feature>
<gene>
    <name evidence="11" type="ORF">TRFO_41587</name>
</gene>
<evidence type="ECO:0000256" key="7">
    <source>
        <dbReference type="SAM" id="MobiDB-lite"/>
    </source>
</evidence>
<dbReference type="Pfam" id="PF00385">
    <property type="entry name" value="Chromo"/>
    <property type="match status" value="1"/>
</dbReference>
<dbReference type="GO" id="GO:0003677">
    <property type="term" value="F:DNA binding"/>
    <property type="evidence" value="ECO:0007669"/>
    <property type="project" value="TreeGrafter"/>
</dbReference>
<reference evidence="11" key="1">
    <citation type="submission" date="2016-10" db="EMBL/GenBank/DDBJ databases">
        <authorList>
            <person name="Benchimol M."/>
            <person name="Almeida L.G."/>
            <person name="Vasconcelos A.T."/>
            <person name="Perreira-Neves A."/>
            <person name="Rosa I.A."/>
            <person name="Tasca T."/>
            <person name="Bogo M.R."/>
            <person name="de Souza W."/>
        </authorList>
    </citation>
    <scope>NUCLEOTIDE SEQUENCE [LARGE SCALE GENOMIC DNA]</scope>
    <source>
        <strain evidence="11">K</strain>
    </source>
</reference>
<dbReference type="PROSITE" id="PS51543">
    <property type="entry name" value="FYRC"/>
    <property type="match status" value="1"/>
</dbReference>
<evidence type="ECO:0000259" key="9">
    <source>
        <dbReference type="PROSITE" id="PS51192"/>
    </source>
</evidence>
<feature type="domain" description="Helicase ATP-binding" evidence="9">
    <location>
        <begin position="315"/>
        <end position="490"/>
    </location>
</feature>
<feature type="compositionally biased region" description="Low complexity" evidence="7">
    <location>
        <begin position="34"/>
        <end position="45"/>
    </location>
</feature>
<evidence type="ECO:0000256" key="2">
    <source>
        <dbReference type="ARBA" id="ARBA00022737"/>
    </source>
</evidence>
<evidence type="ECO:0000313" key="11">
    <source>
        <dbReference type="EMBL" id="OHT16762.1"/>
    </source>
</evidence>
<dbReference type="GeneID" id="94848568"/>
<dbReference type="InterPro" id="IPR016197">
    <property type="entry name" value="Chromo-like_dom_sf"/>
</dbReference>
<protein>
    <submittedName>
        <fullName evidence="11">SNF2 family N-terminal domain containing protein</fullName>
    </submittedName>
</protein>
<feature type="region of interest" description="Disordered" evidence="7">
    <location>
        <begin position="882"/>
        <end position="911"/>
    </location>
</feature>
<keyword evidence="5" id="KW-0067">ATP-binding</keyword>
<dbReference type="Pfam" id="PF00271">
    <property type="entry name" value="Helicase_C"/>
    <property type="match status" value="1"/>
</dbReference>
<evidence type="ECO:0000256" key="6">
    <source>
        <dbReference type="ARBA" id="ARBA00023242"/>
    </source>
</evidence>
<dbReference type="Gene3D" id="3.30.160.360">
    <property type="match status" value="1"/>
</dbReference>
<dbReference type="InterPro" id="IPR003889">
    <property type="entry name" value="FYrich_C"/>
</dbReference>
<evidence type="ECO:0000256" key="4">
    <source>
        <dbReference type="ARBA" id="ARBA00022801"/>
    </source>
</evidence>
<dbReference type="InterPro" id="IPR014001">
    <property type="entry name" value="Helicase_ATP-bd"/>
</dbReference>
<dbReference type="Pfam" id="PF05965">
    <property type="entry name" value="FYRC"/>
    <property type="match status" value="1"/>
</dbReference>
<dbReference type="EMBL" id="MLAK01000074">
    <property type="protein sequence ID" value="OHT16762.1"/>
    <property type="molecule type" value="Genomic_DNA"/>
</dbReference>
<keyword evidence="12" id="KW-1185">Reference proteome</keyword>
<dbReference type="InterPro" id="IPR038718">
    <property type="entry name" value="SNF2-like_sf"/>
</dbReference>
<evidence type="ECO:0000256" key="5">
    <source>
        <dbReference type="ARBA" id="ARBA00022840"/>
    </source>
</evidence>
<dbReference type="PROSITE" id="PS51192">
    <property type="entry name" value="HELICASE_ATP_BIND_1"/>
    <property type="match status" value="1"/>
</dbReference>
<feature type="compositionally biased region" description="Basic and acidic residues" evidence="7">
    <location>
        <begin position="1139"/>
        <end position="1148"/>
    </location>
</feature>
<feature type="domain" description="Helicase C-terminal" evidence="10">
    <location>
        <begin position="632"/>
        <end position="789"/>
    </location>
</feature>
<dbReference type="InterPro" id="IPR023780">
    <property type="entry name" value="Chromo_domain"/>
</dbReference>
<dbReference type="GO" id="GO:0042393">
    <property type="term" value="F:histone binding"/>
    <property type="evidence" value="ECO:0007669"/>
    <property type="project" value="TreeGrafter"/>
</dbReference>
<evidence type="ECO:0000256" key="3">
    <source>
        <dbReference type="ARBA" id="ARBA00022741"/>
    </source>
</evidence>
<dbReference type="GO" id="GO:0000785">
    <property type="term" value="C:chromatin"/>
    <property type="evidence" value="ECO:0007669"/>
    <property type="project" value="TreeGrafter"/>
</dbReference>
<keyword evidence="6" id="KW-0539">Nucleus</keyword>
<dbReference type="Gene3D" id="3.40.50.300">
    <property type="entry name" value="P-loop containing nucleotide triphosphate hydrolases"/>
    <property type="match status" value="1"/>
</dbReference>
<evidence type="ECO:0000259" key="8">
    <source>
        <dbReference type="PROSITE" id="PS50013"/>
    </source>
</evidence>
<keyword evidence="4" id="KW-0378">Hydrolase</keyword>
<dbReference type="Pfam" id="PF05964">
    <property type="entry name" value="FYRN"/>
    <property type="match status" value="1"/>
</dbReference>